<protein>
    <submittedName>
        <fullName evidence="1">Uncharacterized protein</fullName>
    </submittedName>
</protein>
<evidence type="ECO:0000313" key="1">
    <source>
        <dbReference type="EMBL" id="PHJ20642.1"/>
    </source>
</evidence>
<dbReference type="VEuPathDB" id="ToxoDB:CSUI_005517"/>
<proteinExistence type="predicted"/>
<dbReference type="AlphaFoldDB" id="A0A2C6KXA0"/>
<keyword evidence="2" id="KW-1185">Reference proteome</keyword>
<dbReference type="Proteomes" id="UP000221165">
    <property type="component" value="Unassembled WGS sequence"/>
</dbReference>
<gene>
    <name evidence="1" type="ORF">CSUI_005517</name>
</gene>
<evidence type="ECO:0000313" key="2">
    <source>
        <dbReference type="Proteomes" id="UP000221165"/>
    </source>
</evidence>
<sequence length="47" mass="5676">MQRQPYGSERKIARRDLFFGLLALVSFQRDKLLQGVTPLRLRKERRM</sequence>
<dbReference type="GeneID" id="94428904"/>
<comment type="caution">
    <text evidence="1">The sequence shown here is derived from an EMBL/GenBank/DDBJ whole genome shotgun (WGS) entry which is preliminary data.</text>
</comment>
<dbReference type="EMBL" id="MIGC01002669">
    <property type="protein sequence ID" value="PHJ20642.1"/>
    <property type="molecule type" value="Genomic_DNA"/>
</dbReference>
<accession>A0A2C6KXA0</accession>
<name>A0A2C6KXA0_9APIC</name>
<reference evidence="1 2" key="1">
    <citation type="journal article" date="2017" name="Int. J. Parasitol.">
        <title>The genome of the protozoan parasite Cystoisospora suis and a reverse vaccinology approach to identify vaccine candidates.</title>
        <authorList>
            <person name="Palmieri N."/>
            <person name="Shrestha A."/>
            <person name="Ruttkowski B."/>
            <person name="Beck T."/>
            <person name="Vogl C."/>
            <person name="Tomley F."/>
            <person name="Blake D.P."/>
            <person name="Joachim A."/>
        </authorList>
    </citation>
    <scope>NUCLEOTIDE SEQUENCE [LARGE SCALE GENOMIC DNA]</scope>
    <source>
        <strain evidence="1 2">Wien I</strain>
    </source>
</reference>
<organism evidence="1 2">
    <name type="scientific">Cystoisospora suis</name>
    <dbReference type="NCBI Taxonomy" id="483139"/>
    <lineage>
        <taxon>Eukaryota</taxon>
        <taxon>Sar</taxon>
        <taxon>Alveolata</taxon>
        <taxon>Apicomplexa</taxon>
        <taxon>Conoidasida</taxon>
        <taxon>Coccidia</taxon>
        <taxon>Eucoccidiorida</taxon>
        <taxon>Eimeriorina</taxon>
        <taxon>Sarcocystidae</taxon>
        <taxon>Cystoisospora</taxon>
    </lineage>
</organism>
<dbReference type="RefSeq" id="XP_067922329.1">
    <property type="nucleotide sequence ID" value="XM_068065693.1"/>
</dbReference>